<evidence type="ECO:0000313" key="1">
    <source>
        <dbReference type="Proteomes" id="UP000887564"/>
    </source>
</evidence>
<dbReference type="AlphaFoldDB" id="A0A914RN57"/>
<reference evidence="2" key="1">
    <citation type="submission" date="2022-11" db="UniProtKB">
        <authorList>
            <consortium name="WormBaseParasite"/>
        </authorList>
    </citation>
    <scope>IDENTIFICATION</scope>
</reference>
<dbReference type="Proteomes" id="UP000887564">
    <property type="component" value="Unplaced"/>
</dbReference>
<name>A0A914RN57_PAREQ</name>
<accession>A0A914RN57</accession>
<organism evidence="1 2">
    <name type="scientific">Parascaris equorum</name>
    <name type="common">Equine roundworm</name>
    <dbReference type="NCBI Taxonomy" id="6256"/>
    <lineage>
        <taxon>Eukaryota</taxon>
        <taxon>Metazoa</taxon>
        <taxon>Ecdysozoa</taxon>
        <taxon>Nematoda</taxon>
        <taxon>Chromadorea</taxon>
        <taxon>Rhabditida</taxon>
        <taxon>Spirurina</taxon>
        <taxon>Ascaridomorpha</taxon>
        <taxon>Ascaridoidea</taxon>
        <taxon>Ascarididae</taxon>
        <taxon>Parascaris</taxon>
    </lineage>
</organism>
<dbReference type="WBParaSite" id="PEQ_0000773101-mRNA-1">
    <property type="protein sequence ID" value="PEQ_0000773101-mRNA-1"/>
    <property type="gene ID" value="PEQ_0000773101"/>
</dbReference>
<evidence type="ECO:0000313" key="2">
    <source>
        <dbReference type="WBParaSite" id="PEQ_0000773101-mRNA-1"/>
    </source>
</evidence>
<protein>
    <submittedName>
        <fullName evidence="2">Uncharacterized protein</fullName>
    </submittedName>
</protein>
<sequence>MASALWYFHCFQHLSQQEDDNVQFLALFNIANLNGLPYELHSSIKQMIRGEIDANTNMQAGGCEREIEEVNRMQF</sequence>
<keyword evidence="1" id="KW-1185">Reference proteome</keyword>
<proteinExistence type="predicted"/>